<reference evidence="1 2" key="1">
    <citation type="submission" date="2023-11" db="EMBL/GenBank/DDBJ databases">
        <title>Halocaridina rubra genome assembly.</title>
        <authorList>
            <person name="Smith C."/>
        </authorList>
    </citation>
    <scope>NUCLEOTIDE SEQUENCE [LARGE SCALE GENOMIC DNA]</scope>
    <source>
        <strain evidence="1">EP-1</strain>
        <tissue evidence="1">Whole</tissue>
    </source>
</reference>
<gene>
    <name evidence="1" type="ORF">SK128_024842</name>
</gene>
<comment type="caution">
    <text evidence="1">The sequence shown here is derived from an EMBL/GenBank/DDBJ whole genome shotgun (WGS) entry which is preliminary data.</text>
</comment>
<dbReference type="EMBL" id="JAXCGZ010006747">
    <property type="protein sequence ID" value="KAK7079558.1"/>
    <property type="molecule type" value="Genomic_DNA"/>
</dbReference>
<proteinExistence type="predicted"/>
<name>A0AAN8XFT0_HALRR</name>
<organism evidence="1 2">
    <name type="scientific">Halocaridina rubra</name>
    <name type="common">Hawaiian red shrimp</name>
    <dbReference type="NCBI Taxonomy" id="373956"/>
    <lineage>
        <taxon>Eukaryota</taxon>
        <taxon>Metazoa</taxon>
        <taxon>Ecdysozoa</taxon>
        <taxon>Arthropoda</taxon>
        <taxon>Crustacea</taxon>
        <taxon>Multicrustacea</taxon>
        <taxon>Malacostraca</taxon>
        <taxon>Eumalacostraca</taxon>
        <taxon>Eucarida</taxon>
        <taxon>Decapoda</taxon>
        <taxon>Pleocyemata</taxon>
        <taxon>Caridea</taxon>
        <taxon>Atyoidea</taxon>
        <taxon>Atyidae</taxon>
        <taxon>Halocaridina</taxon>
    </lineage>
</organism>
<keyword evidence="2" id="KW-1185">Reference proteome</keyword>
<feature type="non-terminal residue" evidence="1">
    <location>
        <position position="57"/>
    </location>
</feature>
<dbReference type="Proteomes" id="UP001381693">
    <property type="component" value="Unassembled WGS sequence"/>
</dbReference>
<evidence type="ECO:0000313" key="2">
    <source>
        <dbReference type="Proteomes" id="UP001381693"/>
    </source>
</evidence>
<protein>
    <submittedName>
        <fullName evidence="1">Uncharacterized protein</fullName>
    </submittedName>
</protein>
<evidence type="ECO:0000313" key="1">
    <source>
        <dbReference type="EMBL" id="KAK7079558.1"/>
    </source>
</evidence>
<dbReference type="AlphaFoldDB" id="A0AAN8XFT0"/>
<sequence length="57" mass="6402">MVPMKALQLTEYFLQLRIPFHHFKIPISNIIGFGSDGCSTMMDANISVSSRSKELCP</sequence>
<accession>A0AAN8XFT0</accession>